<gene>
    <name evidence="1" type="ORF">V6N12_050831</name>
</gene>
<name>A0ABR2GEE1_9ROSI</name>
<proteinExistence type="predicted"/>
<dbReference type="EMBL" id="JBBPBM010000001">
    <property type="protein sequence ID" value="KAK8600986.1"/>
    <property type="molecule type" value="Genomic_DNA"/>
</dbReference>
<reference evidence="1 2" key="1">
    <citation type="journal article" date="2024" name="G3 (Bethesda)">
        <title>Genome assembly of Hibiscus sabdariffa L. provides insights into metabolisms of medicinal natural products.</title>
        <authorList>
            <person name="Kim T."/>
        </authorList>
    </citation>
    <scope>NUCLEOTIDE SEQUENCE [LARGE SCALE GENOMIC DNA]</scope>
    <source>
        <strain evidence="1">TK-2024</strain>
        <tissue evidence="1">Old leaves</tissue>
    </source>
</reference>
<sequence length="83" mass="9525">MARPTTVDDRQDRRVKMRVVLVKRDRWLWLGDGVSRWWAVRVVLGGRDSMREMNDGDGFGQRVVLGGRDSMREMNDGDGFGQG</sequence>
<comment type="caution">
    <text evidence="1">The sequence shown here is derived from an EMBL/GenBank/DDBJ whole genome shotgun (WGS) entry which is preliminary data.</text>
</comment>
<evidence type="ECO:0000313" key="1">
    <source>
        <dbReference type="EMBL" id="KAK8600986.1"/>
    </source>
</evidence>
<protein>
    <submittedName>
        <fullName evidence="1">Uncharacterized protein</fullName>
    </submittedName>
</protein>
<organism evidence="1 2">
    <name type="scientific">Hibiscus sabdariffa</name>
    <name type="common">roselle</name>
    <dbReference type="NCBI Taxonomy" id="183260"/>
    <lineage>
        <taxon>Eukaryota</taxon>
        <taxon>Viridiplantae</taxon>
        <taxon>Streptophyta</taxon>
        <taxon>Embryophyta</taxon>
        <taxon>Tracheophyta</taxon>
        <taxon>Spermatophyta</taxon>
        <taxon>Magnoliopsida</taxon>
        <taxon>eudicotyledons</taxon>
        <taxon>Gunneridae</taxon>
        <taxon>Pentapetalae</taxon>
        <taxon>rosids</taxon>
        <taxon>malvids</taxon>
        <taxon>Malvales</taxon>
        <taxon>Malvaceae</taxon>
        <taxon>Malvoideae</taxon>
        <taxon>Hibiscus</taxon>
    </lineage>
</organism>
<evidence type="ECO:0000313" key="2">
    <source>
        <dbReference type="Proteomes" id="UP001472677"/>
    </source>
</evidence>
<accession>A0ABR2GEE1</accession>
<dbReference type="Proteomes" id="UP001472677">
    <property type="component" value="Unassembled WGS sequence"/>
</dbReference>
<keyword evidence="2" id="KW-1185">Reference proteome</keyword>